<dbReference type="GO" id="GO:0000981">
    <property type="term" value="F:DNA-binding transcription factor activity, RNA polymerase II-specific"/>
    <property type="evidence" value="ECO:0007669"/>
    <property type="project" value="InterPro"/>
</dbReference>
<dbReference type="EMBL" id="JAGMUX010000007">
    <property type="protein sequence ID" value="KAH7254079.1"/>
    <property type="molecule type" value="Genomic_DNA"/>
</dbReference>
<gene>
    <name evidence="4" type="ORF">BKA55DRAFT_566942</name>
</gene>
<dbReference type="GeneID" id="70222633"/>
<evidence type="ECO:0000256" key="1">
    <source>
        <dbReference type="ARBA" id="ARBA00023242"/>
    </source>
</evidence>
<dbReference type="InterPro" id="IPR036864">
    <property type="entry name" value="Zn2-C6_fun-type_DNA-bd_sf"/>
</dbReference>
<evidence type="ECO:0000313" key="5">
    <source>
        <dbReference type="Proteomes" id="UP000720189"/>
    </source>
</evidence>
<dbReference type="InterPro" id="IPR053187">
    <property type="entry name" value="Notoamide_regulator"/>
</dbReference>
<dbReference type="InterPro" id="IPR001138">
    <property type="entry name" value="Zn2Cys6_DnaBD"/>
</dbReference>
<evidence type="ECO:0000256" key="2">
    <source>
        <dbReference type="SAM" id="Coils"/>
    </source>
</evidence>
<proteinExistence type="predicted"/>
<dbReference type="Gene3D" id="4.10.240.10">
    <property type="entry name" value="Zn(2)-C6 fungal-type DNA-binding domain"/>
    <property type="match status" value="1"/>
</dbReference>
<keyword evidence="1" id="KW-0539">Nucleus</keyword>
<dbReference type="Proteomes" id="UP000720189">
    <property type="component" value="Unassembled WGS sequence"/>
</dbReference>
<dbReference type="RefSeq" id="XP_046050326.1">
    <property type="nucleotide sequence ID" value="XM_046192679.1"/>
</dbReference>
<sequence length="171" mass="19498">MAGFSQGHQRPLLPAAELPPVPTPRAVLQRYPRVGVTVACETCRKRKIRCNGSRPRCKGCIRTGSECSYAPMNRYRELRQRCEHLQNENTDYQKLVDLLRSRDHKEANVILDMLQQNSSVHEVLRQVEHGDMLCELSVVSEDSNIVTANFPSPNSTDTSVYFSRPDQTIRE</sequence>
<evidence type="ECO:0000313" key="4">
    <source>
        <dbReference type="EMBL" id="KAH7254079.1"/>
    </source>
</evidence>
<dbReference type="Pfam" id="PF00172">
    <property type="entry name" value="Zn_clus"/>
    <property type="match status" value="1"/>
</dbReference>
<dbReference type="CDD" id="cd00067">
    <property type="entry name" value="GAL4"/>
    <property type="match status" value="1"/>
</dbReference>
<evidence type="ECO:0000259" key="3">
    <source>
        <dbReference type="PROSITE" id="PS50048"/>
    </source>
</evidence>
<dbReference type="GO" id="GO:0008270">
    <property type="term" value="F:zinc ion binding"/>
    <property type="evidence" value="ECO:0007669"/>
    <property type="project" value="InterPro"/>
</dbReference>
<dbReference type="PROSITE" id="PS50048">
    <property type="entry name" value="ZN2_CY6_FUNGAL_2"/>
    <property type="match status" value="1"/>
</dbReference>
<dbReference type="AlphaFoldDB" id="A0A9P9HCP0"/>
<protein>
    <recommendedName>
        <fullName evidence="3">Zn(2)-C6 fungal-type domain-containing protein</fullName>
    </recommendedName>
</protein>
<dbReference type="PANTHER" id="PTHR47256:SF1">
    <property type="entry name" value="ZN(II)2CYS6 TRANSCRIPTION FACTOR (EUROFUNG)"/>
    <property type="match status" value="1"/>
</dbReference>
<dbReference type="PROSITE" id="PS00463">
    <property type="entry name" value="ZN2_CY6_FUNGAL_1"/>
    <property type="match status" value="1"/>
</dbReference>
<dbReference type="PANTHER" id="PTHR47256">
    <property type="entry name" value="ZN(II)2CYS6 TRANSCRIPTION FACTOR (EUROFUNG)-RELATED"/>
    <property type="match status" value="1"/>
</dbReference>
<reference evidence="4" key="1">
    <citation type="journal article" date="2021" name="Nat. Commun.">
        <title>Genetic determinants of endophytism in the Arabidopsis root mycobiome.</title>
        <authorList>
            <person name="Mesny F."/>
            <person name="Miyauchi S."/>
            <person name="Thiergart T."/>
            <person name="Pickel B."/>
            <person name="Atanasova L."/>
            <person name="Karlsson M."/>
            <person name="Huettel B."/>
            <person name="Barry K.W."/>
            <person name="Haridas S."/>
            <person name="Chen C."/>
            <person name="Bauer D."/>
            <person name="Andreopoulos W."/>
            <person name="Pangilinan J."/>
            <person name="LaButti K."/>
            <person name="Riley R."/>
            <person name="Lipzen A."/>
            <person name="Clum A."/>
            <person name="Drula E."/>
            <person name="Henrissat B."/>
            <person name="Kohler A."/>
            <person name="Grigoriev I.V."/>
            <person name="Martin F.M."/>
            <person name="Hacquard S."/>
        </authorList>
    </citation>
    <scope>NUCLEOTIDE SEQUENCE</scope>
    <source>
        <strain evidence="4">MPI-CAGE-AT-0023</strain>
    </source>
</reference>
<dbReference type="SMART" id="SM00066">
    <property type="entry name" value="GAL4"/>
    <property type="match status" value="1"/>
</dbReference>
<dbReference type="SUPFAM" id="SSF57701">
    <property type="entry name" value="Zn2/Cys6 DNA-binding domain"/>
    <property type="match status" value="1"/>
</dbReference>
<name>A0A9P9HCP0_FUSRE</name>
<feature type="coiled-coil region" evidence="2">
    <location>
        <begin position="75"/>
        <end position="102"/>
    </location>
</feature>
<keyword evidence="5" id="KW-1185">Reference proteome</keyword>
<accession>A0A9P9HCP0</accession>
<feature type="domain" description="Zn(2)-C6 fungal-type" evidence="3">
    <location>
        <begin position="39"/>
        <end position="69"/>
    </location>
</feature>
<keyword evidence="2" id="KW-0175">Coiled coil</keyword>
<comment type="caution">
    <text evidence="4">The sequence shown here is derived from an EMBL/GenBank/DDBJ whole genome shotgun (WGS) entry which is preliminary data.</text>
</comment>
<organism evidence="4 5">
    <name type="scientific">Fusarium redolens</name>
    <dbReference type="NCBI Taxonomy" id="48865"/>
    <lineage>
        <taxon>Eukaryota</taxon>
        <taxon>Fungi</taxon>
        <taxon>Dikarya</taxon>
        <taxon>Ascomycota</taxon>
        <taxon>Pezizomycotina</taxon>
        <taxon>Sordariomycetes</taxon>
        <taxon>Hypocreomycetidae</taxon>
        <taxon>Hypocreales</taxon>
        <taxon>Nectriaceae</taxon>
        <taxon>Fusarium</taxon>
        <taxon>Fusarium redolens species complex</taxon>
    </lineage>
</organism>
<dbReference type="OrthoDB" id="2943660at2759"/>